<dbReference type="AlphaFoldDB" id="A0A364NBP8"/>
<gene>
    <name evidence="2" type="ORF">DDE83_001895</name>
</gene>
<name>A0A364NBP8_STELY</name>
<reference evidence="3" key="1">
    <citation type="submission" date="2018-05" db="EMBL/GenBank/DDBJ databases">
        <title>Draft genome sequence of Stemphylium lycopersici strain CIDEFI 213.</title>
        <authorList>
            <person name="Medina R."/>
            <person name="Franco M.E.E."/>
            <person name="Lucentini C.G."/>
            <person name="Saparrat M.C.N."/>
            <person name="Balatti P.A."/>
        </authorList>
    </citation>
    <scope>NUCLEOTIDE SEQUENCE [LARGE SCALE GENOMIC DNA]</scope>
    <source>
        <strain evidence="3">CIDEFI 213</strain>
    </source>
</reference>
<sequence length="363" mass="40430">MDIDDALPPAIRRSPRAALEAQKQYRDHRAFVLDDSDEELDDAVPPPIARSRSASIDSEHAREPTLHPHPSSGLNPLRSHPVEEPPPKSPARKFSRPFRELEPEQVRSPDPAPPVEPPTFRRHPRGLVSYRNNKREINNSKKFPPHLRRQTSLETINSVTTTASDDQSEYGHDPPEAEAPSSEWFTLEHDPPSNPPPSVTSKPSSSGSSRQSTPVDTPLEYGSLDYHTPQSLFRKIIPRKISDKTQDPPSSPSRLVIEKSTSIDRTSRSATLSRSTTSLTEQQRCLPEERSLHSILEQAERSRSGSKSSGSSKWSASDFDTSTLSEAEMKRCKKKGINPALYAEMRAAKKGKWTSPIAGNTFL</sequence>
<comment type="caution">
    <text evidence="2">The sequence shown here is derived from an EMBL/GenBank/DDBJ whole genome shotgun (WGS) entry which is preliminary data.</text>
</comment>
<feature type="region of interest" description="Disordered" evidence="1">
    <location>
        <begin position="1"/>
        <end position="326"/>
    </location>
</feature>
<feature type="compositionally biased region" description="Basic and acidic residues" evidence="1">
    <location>
        <begin position="57"/>
        <end position="66"/>
    </location>
</feature>
<feature type="compositionally biased region" description="Basic and acidic residues" evidence="1">
    <location>
        <begin position="286"/>
        <end position="303"/>
    </location>
</feature>
<feature type="compositionally biased region" description="Basic and acidic residues" evidence="1">
    <location>
        <begin position="23"/>
        <end position="32"/>
    </location>
</feature>
<proteinExistence type="predicted"/>
<feature type="compositionally biased region" description="Low complexity" evidence="1">
    <location>
        <begin position="199"/>
        <end position="214"/>
    </location>
</feature>
<feature type="compositionally biased region" description="Basic and acidic residues" evidence="1">
    <location>
        <begin position="97"/>
        <end position="107"/>
    </location>
</feature>
<accession>A0A364NBP8</accession>
<keyword evidence="3" id="KW-1185">Reference proteome</keyword>
<feature type="compositionally biased region" description="Low complexity" evidence="1">
    <location>
        <begin position="268"/>
        <end position="280"/>
    </location>
</feature>
<feature type="compositionally biased region" description="Polar residues" evidence="1">
    <location>
        <begin position="150"/>
        <end position="165"/>
    </location>
</feature>
<dbReference type="Proteomes" id="UP000249619">
    <property type="component" value="Unassembled WGS sequence"/>
</dbReference>
<organism evidence="2 3">
    <name type="scientific">Stemphylium lycopersici</name>
    <name type="common">Tomato gray leaf spot disease fungus</name>
    <name type="synonym">Thyrospora lycopersici</name>
    <dbReference type="NCBI Taxonomy" id="183478"/>
    <lineage>
        <taxon>Eukaryota</taxon>
        <taxon>Fungi</taxon>
        <taxon>Dikarya</taxon>
        <taxon>Ascomycota</taxon>
        <taxon>Pezizomycotina</taxon>
        <taxon>Dothideomycetes</taxon>
        <taxon>Pleosporomycetidae</taxon>
        <taxon>Pleosporales</taxon>
        <taxon>Pleosporineae</taxon>
        <taxon>Pleosporaceae</taxon>
        <taxon>Stemphylium</taxon>
    </lineage>
</organism>
<evidence type="ECO:0000313" key="2">
    <source>
        <dbReference type="EMBL" id="RAR14672.1"/>
    </source>
</evidence>
<evidence type="ECO:0000313" key="3">
    <source>
        <dbReference type="Proteomes" id="UP000249619"/>
    </source>
</evidence>
<dbReference type="EMBL" id="QGDH01000019">
    <property type="protein sequence ID" value="RAR14672.1"/>
    <property type="molecule type" value="Genomic_DNA"/>
</dbReference>
<feature type="compositionally biased region" description="Low complexity" evidence="1">
    <location>
        <begin position="305"/>
        <end position="317"/>
    </location>
</feature>
<protein>
    <submittedName>
        <fullName evidence="2">Uncharacterized protein</fullName>
    </submittedName>
</protein>
<evidence type="ECO:0000256" key="1">
    <source>
        <dbReference type="SAM" id="MobiDB-lite"/>
    </source>
</evidence>